<evidence type="ECO:0000256" key="2">
    <source>
        <dbReference type="ARBA" id="ARBA00022729"/>
    </source>
</evidence>
<name>A0A0N4UDV0_DRAME</name>
<dbReference type="Proteomes" id="UP000038040">
    <property type="component" value="Unplaced"/>
</dbReference>
<dbReference type="PROSITE" id="PS00022">
    <property type="entry name" value="EGF_1"/>
    <property type="match status" value="6"/>
</dbReference>
<evidence type="ECO:0000313" key="7">
    <source>
        <dbReference type="EMBL" id="VDN59293.1"/>
    </source>
</evidence>
<evidence type="ECO:0000256" key="1">
    <source>
        <dbReference type="ARBA" id="ARBA00022536"/>
    </source>
</evidence>
<dbReference type="AlphaFoldDB" id="A0A0N4UDV0"/>
<dbReference type="GO" id="GO:0045197">
    <property type="term" value="P:establishment or maintenance of epithelial cell apical/basal polarity"/>
    <property type="evidence" value="ECO:0007669"/>
    <property type="project" value="TreeGrafter"/>
</dbReference>
<dbReference type="PANTHER" id="PTHR24049:SF22">
    <property type="entry name" value="DROSOPHILA CRUMBS HOMOLOG"/>
    <property type="match status" value="1"/>
</dbReference>
<evidence type="ECO:0000259" key="6">
    <source>
        <dbReference type="PROSITE" id="PS50026"/>
    </source>
</evidence>
<comment type="caution">
    <text evidence="5">Lacks conserved residue(s) required for the propagation of feature annotation.</text>
</comment>
<dbReference type="OrthoDB" id="10040561at2759"/>
<keyword evidence="9" id="KW-1185">Reference proteome</keyword>
<feature type="domain" description="EGF-like" evidence="6">
    <location>
        <begin position="229"/>
        <end position="265"/>
    </location>
</feature>
<sequence>MSHFLEYKELFDRKQCNNHGIHIKIAGQEICLCDNEYSGDKCMDGPCDSSMSCNGNGTCFGTSQRSICICNNGEIGSNCENSRNSSFFKRRVRKAAEMPCDSSDCNNHGICIGTKKLPICICYMPYIGKNCAQNALETVKTSLTTKNIPGHTIICNSADCNNKGLCIGTKANYVCLCNLGYAGRQCQKAIDILCENSDCHNNGLCLGTKQHKICACHIGYSGNSCENKFDMFCDASDCNNQGICIGEKGKFLCLCNFGSFGERCESYLDANLQPILANAPCELKDCSNNGICIGTKKSPTCLCNLGHSGDRCQYSSFSFNF</sequence>
<proteinExistence type="predicted"/>
<feature type="disulfide bond" evidence="5">
    <location>
        <begin position="216"/>
        <end position="225"/>
    </location>
</feature>
<evidence type="ECO:0000313" key="8">
    <source>
        <dbReference type="Proteomes" id="UP000038040"/>
    </source>
</evidence>
<accession>A0A0N4UDV0</accession>
<dbReference type="Proteomes" id="UP000274756">
    <property type="component" value="Unassembled WGS sequence"/>
</dbReference>
<feature type="domain" description="EGF-like" evidence="6">
    <location>
        <begin position="43"/>
        <end position="80"/>
    </location>
</feature>
<dbReference type="GO" id="GO:0005886">
    <property type="term" value="C:plasma membrane"/>
    <property type="evidence" value="ECO:0007669"/>
    <property type="project" value="TreeGrafter"/>
</dbReference>
<dbReference type="PROSITE" id="PS01186">
    <property type="entry name" value="EGF_2"/>
    <property type="match status" value="3"/>
</dbReference>
<evidence type="ECO:0000313" key="10">
    <source>
        <dbReference type="WBParaSite" id="DME_0000552501-mRNA-1"/>
    </source>
</evidence>
<keyword evidence="3" id="KW-0677">Repeat</keyword>
<feature type="disulfide bond" evidence="5">
    <location>
        <begin position="255"/>
        <end position="264"/>
    </location>
</feature>
<feature type="disulfide bond" evidence="5">
    <location>
        <begin position="303"/>
        <end position="312"/>
    </location>
</feature>
<dbReference type="InterPro" id="IPR051022">
    <property type="entry name" value="Notch_Cell-Fate_Det"/>
</dbReference>
<feature type="disulfide bond" evidence="5">
    <location>
        <begin position="70"/>
        <end position="79"/>
    </location>
</feature>
<dbReference type="GO" id="GO:0007157">
    <property type="term" value="P:heterophilic cell-cell adhesion via plasma membrane cell adhesion molecules"/>
    <property type="evidence" value="ECO:0007669"/>
    <property type="project" value="TreeGrafter"/>
</dbReference>
<evidence type="ECO:0000256" key="5">
    <source>
        <dbReference type="PROSITE-ProRule" id="PRU00076"/>
    </source>
</evidence>
<dbReference type="EMBL" id="UYYG01001179">
    <property type="protein sequence ID" value="VDN59293.1"/>
    <property type="molecule type" value="Genomic_DNA"/>
</dbReference>
<feature type="domain" description="EGF-like" evidence="6">
    <location>
        <begin position="96"/>
        <end position="132"/>
    </location>
</feature>
<keyword evidence="2" id="KW-0732">Signal</keyword>
<keyword evidence="4 5" id="KW-1015">Disulfide bond</keyword>
<protein>
    <submittedName>
        <fullName evidence="10">EGF-like domain-containing protein</fullName>
    </submittedName>
</protein>
<feature type="disulfide bond" evidence="5">
    <location>
        <begin position="177"/>
        <end position="186"/>
    </location>
</feature>
<organism evidence="8 10">
    <name type="scientific">Dracunculus medinensis</name>
    <name type="common">Guinea worm</name>
    <dbReference type="NCBI Taxonomy" id="318479"/>
    <lineage>
        <taxon>Eukaryota</taxon>
        <taxon>Metazoa</taxon>
        <taxon>Ecdysozoa</taxon>
        <taxon>Nematoda</taxon>
        <taxon>Chromadorea</taxon>
        <taxon>Rhabditida</taxon>
        <taxon>Spirurina</taxon>
        <taxon>Dracunculoidea</taxon>
        <taxon>Dracunculidae</taxon>
        <taxon>Dracunculus</taxon>
    </lineage>
</organism>
<dbReference type="SMART" id="SM00181">
    <property type="entry name" value="EGF"/>
    <property type="match status" value="6"/>
</dbReference>
<dbReference type="SUPFAM" id="SSF57196">
    <property type="entry name" value="EGF/Laminin"/>
    <property type="match status" value="5"/>
</dbReference>
<evidence type="ECO:0000256" key="4">
    <source>
        <dbReference type="ARBA" id="ARBA00023157"/>
    </source>
</evidence>
<dbReference type="PROSITE" id="PS50026">
    <property type="entry name" value="EGF_3"/>
    <property type="match status" value="6"/>
</dbReference>
<keyword evidence="1 5" id="KW-0245">EGF-like domain</keyword>
<dbReference type="STRING" id="318479.A0A0N4UDV0"/>
<dbReference type="InterPro" id="IPR000742">
    <property type="entry name" value="EGF"/>
</dbReference>
<feature type="domain" description="EGF-like" evidence="6">
    <location>
        <begin position="277"/>
        <end position="313"/>
    </location>
</feature>
<dbReference type="GO" id="GO:0032991">
    <property type="term" value="C:protein-containing complex"/>
    <property type="evidence" value="ECO:0007669"/>
    <property type="project" value="TreeGrafter"/>
</dbReference>
<gene>
    <name evidence="7" type="ORF">DME_LOCUS9266</name>
</gene>
<reference evidence="10" key="1">
    <citation type="submission" date="2017-02" db="UniProtKB">
        <authorList>
            <consortium name="WormBaseParasite"/>
        </authorList>
    </citation>
    <scope>IDENTIFICATION</scope>
</reference>
<evidence type="ECO:0000313" key="9">
    <source>
        <dbReference type="Proteomes" id="UP000274756"/>
    </source>
</evidence>
<feature type="disulfide bond" evidence="5">
    <location>
        <begin position="122"/>
        <end position="131"/>
    </location>
</feature>
<dbReference type="Gene3D" id="2.10.25.10">
    <property type="entry name" value="Laminin"/>
    <property type="match status" value="5"/>
</dbReference>
<feature type="domain" description="EGF-like" evidence="6">
    <location>
        <begin position="151"/>
        <end position="187"/>
    </location>
</feature>
<reference evidence="7 9" key="2">
    <citation type="submission" date="2018-11" db="EMBL/GenBank/DDBJ databases">
        <authorList>
            <consortium name="Pathogen Informatics"/>
        </authorList>
    </citation>
    <scope>NUCLEOTIDE SEQUENCE [LARGE SCALE GENOMIC DNA]</scope>
</reference>
<dbReference type="PANTHER" id="PTHR24049">
    <property type="entry name" value="CRUMBS FAMILY MEMBER"/>
    <property type="match status" value="1"/>
</dbReference>
<evidence type="ECO:0000256" key="3">
    <source>
        <dbReference type="ARBA" id="ARBA00022737"/>
    </source>
</evidence>
<feature type="domain" description="EGF-like" evidence="6">
    <location>
        <begin position="190"/>
        <end position="226"/>
    </location>
</feature>
<dbReference type="WBParaSite" id="DME_0000552501-mRNA-1">
    <property type="protein sequence ID" value="DME_0000552501-mRNA-1"/>
    <property type="gene ID" value="DME_0000552501"/>
</dbReference>